<evidence type="ECO:0000313" key="1">
    <source>
        <dbReference type="EMBL" id="EGL84508.1"/>
    </source>
</evidence>
<dbReference type="AlphaFoldDB" id="F5W2D4"/>
<accession>F5W2D4</accession>
<organism evidence="1 2">
    <name type="scientific">Streptococcus infantis SK1076</name>
    <dbReference type="NCBI Taxonomy" id="1005705"/>
    <lineage>
        <taxon>Bacteria</taxon>
        <taxon>Bacillati</taxon>
        <taxon>Bacillota</taxon>
        <taxon>Bacilli</taxon>
        <taxon>Lactobacillales</taxon>
        <taxon>Streptococcaceae</taxon>
        <taxon>Streptococcus</taxon>
    </lineage>
</organism>
<comment type="caution">
    <text evidence="1">The sequence shown here is derived from an EMBL/GenBank/DDBJ whole genome shotgun (WGS) entry which is preliminary data.</text>
</comment>
<dbReference type="Proteomes" id="UP000010138">
    <property type="component" value="Unassembled WGS sequence"/>
</dbReference>
<sequence>MTKIQGKNFSRRFKELFTKISLVESFFLRDRGISCKIEKVKRGIV</sequence>
<proteinExistence type="predicted"/>
<reference evidence="1 2" key="1">
    <citation type="submission" date="2011-04" db="EMBL/GenBank/DDBJ databases">
        <authorList>
            <person name="Durkin A.S."/>
            <person name="Radune D."/>
            <person name="Hostetler J."/>
            <person name="Torralba M."/>
            <person name="Gillis M."/>
            <person name="Methe B."/>
            <person name="Sutton G."/>
            <person name="Nelson K.E."/>
        </authorList>
    </citation>
    <scope>NUCLEOTIDE SEQUENCE [LARGE SCALE GENOMIC DNA]</scope>
    <source>
        <strain evidence="1 2">SK1076</strain>
    </source>
</reference>
<evidence type="ECO:0000313" key="2">
    <source>
        <dbReference type="Proteomes" id="UP000010138"/>
    </source>
</evidence>
<dbReference type="EMBL" id="AFNN01000028">
    <property type="protein sequence ID" value="EGL84508.1"/>
    <property type="molecule type" value="Genomic_DNA"/>
</dbReference>
<gene>
    <name evidence="1" type="ORF">HMPREF9967_0893</name>
</gene>
<name>F5W2D4_9STRE</name>
<protein>
    <submittedName>
        <fullName evidence="1">Uncharacterized protein</fullName>
    </submittedName>
</protein>